<feature type="domain" description="CHAT" evidence="1">
    <location>
        <begin position="284"/>
        <end position="521"/>
    </location>
</feature>
<dbReference type="RefSeq" id="WP_269035765.1">
    <property type="nucleotide sequence ID" value="NZ_CP114040.1"/>
</dbReference>
<dbReference type="Proteomes" id="UP001164459">
    <property type="component" value="Chromosome"/>
</dbReference>
<evidence type="ECO:0000313" key="3">
    <source>
        <dbReference type="Proteomes" id="UP001164459"/>
    </source>
</evidence>
<keyword evidence="3" id="KW-1185">Reference proteome</keyword>
<proteinExistence type="predicted"/>
<sequence>MRALQLERNWPEAGRQLELLGDQLKADGDGAVQAEFQLLRARHSLAMGRAPEARAALEATNSHRDLPDDLRLELTLARGEVEEALGSWRAAFDLYQRSRRMTNDRLHRLPSDGGTQRFLVDRLRGVQRLVELSQSRFADHAAAFRLAREAAGTEVRWLLQRDADASRRRDYLARRDEHERMLAEAWDLSPAHRRQLLDSAQRATALKQAAFLGGQRPYDPARLELRAPAPGELLLLYFPLDARRFMAFAATEADIEVAIIDLEQSALPGEGEVLSDEALGVWSERLLAPLGPALDRARSIRVLPSFGVQALPFHALPWRGGPLLARAPVAYGLDLPVRSRGRVKAAPDSILIVGDPLGDLGGARRESEELQASLDASGVEVRSLVGPRATGPAVRAWLPRAAHFHYAGHSASAGAFGWASTLRLAQDTSLTVTDIIALDQVPPTVVLLSCDAGHVSRDSRAQGISLAAAFAFAGSEAVIAMSTPVDATEAPLLGAGFHGPLADAAELAVMYRTELLHLRQESLSDTAWQGLRLWVP</sequence>
<reference evidence="2" key="1">
    <citation type="submission" date="2022-11" db="EMBL/GenBank/DDBJ databases">
        <title>Minimal conservation of predation-associated metabolite biosynthetic gene clusters underscores biosynthetic potential of Myxococcota including descriptions for ten novel species: Archangium lansinium sp. nov., Myxococcus landrumus sp. nov., Nannocystis bai.</title>
        <authorList>
            <person name="Ahearne A."/>
            <person name="Stevens C."/>
            <person name="Dowd S."/>
        </authorList>
    </citation>
    <scope>NUCLEOTIDE SEQUENCE</scope>
    <source>
        <strain evidence="2">Fl3</strain>
    </source>
</reference>
<dbReference type="InterPro" id="IPR024983">
    <property type="entry name" value="CHAT_dom"/>
</dbReference>
<name>A0ABY7H364_9BACT</name>
<dbReference type="Pfam" id="PF12770">
    <property type="entry name" value="CHAT"/>
    <property type="match status" value="1"/>
</dbReference>
<protein>
    <submittedName>
        <fullName evidence="2">CHAT domain-containing protein</fullName>
    </submittedName>
</protein>
<evidence type="ECO:0000313" key="2">
    <source>
        <dbReference type="EMBL" id="WAS93429.1"/>
    </source>
</evidence>
<accession>A0ABY7H364</accession>
<gene>
    <name evidence="2" type="ORF">O0S08_45370</name>
</gene>
<dbReference type="EMBL" id="CP114040">
    <property type="protein sequence ID" value="WAS93429.1"/>
    <property type="molecule type" value="Genomic_DNA"/>
</dbReference>
<evidence type="ECO:0000259" key="1">
    <source>
        <dbReference type="Pfam" id="PF12770"/>
    </source>
</evidence>
<organism evidence="2 3">
    <name type="scientific">Nannocystis punicea</name>
    <dbReference type="NCBI Taxonomy" id="2995304"/>
    <lineage>
        <taxon>Bacteria</taxon>
        <taxon>Pseudomonadati</taxon>
        <taxon>Myxococcota</taxon>
        <taxon>Polyangia</taxon>
        <taxon>Nannocystales</taxon>
        <taxon>Nannocystaceae</taxon>
        <taxon>Nannocystis</taxon>
    </lineage>
</organism>